<proteinExistence type="predicted"/>
<accession>A0ACD0P7C2</accession>
<reference evidence="1 2" key="1">
    <citation type="journal article" date="2018" name="Mol. Biol. Evol.">
        <title>Broad Genomic Sampling Reveals a Smut Pathogenic Ancestry of the Fungal Clade Ustilaginomycotina.</title>
        <authorList>
            <person name="Kijpornyongpan T."/>
            <person name="Mondo S.J."/>
            <person name="Barry K."/>
            <person name="Sandor L."/>
            <person name="Lee J."/>
            <person name="Lipzen A."/>
            <person name="Pangilinan J."/>
            <person name="LaButti K."/>
            <person name="Hainaut M."/>
            <person name="Henrissat B."/>
            <person name="Grigoriev I.V."/>
            <person name="Spatafora J.W."/>
            <person name="Aime M.C."/>
        </authorList>
    </citation>
    <scope>NUCLEOTIDE SEQUENCE [LARGE SCALE GENOMIC DNA]</scope>
    <source>
        <strain evidence="1 2">SA 807</strain>
    </source>
</reference>
<evidence type="ECO:0000313" key="1">
    <source>
        <dbReference type="EMBL" id="PWN53866.1"/>
    </source>
</evidence>
<sequence>MHRLLSQPTLRSDCRPPIPPSAMPTLGSSYPSASDGSSPTEDATWSCSSQFFPCPHSPNPPSLPHFPPLNPQRERLLGFLKPRPPSIPIPPLTSRQCPPPPLPLSPWPQDSIRSN</sequence>
<name>A0ACD0P7C2_9BASI</name>
<dbReference type="Proteomes" id="UP000245626">
    <property type="component" value="Unassembled WGS sequence"/>
</dbReference>
<organism evidence="1 2">
    <name type="scientific">Violaceomyces palustris</name>
    <dbReference type="NCBI Taxonomy" id="1673888"/>
    <lineage>
        <taxon>Eukaryota</taxon>
        <taxon>Fungi</taxon>
        <taxon>Dikarya</taxon>
        <taxon>Basidiomycota</taxon>
        <taxon>Ustilaginomycotina</taxon>
        <taxon>Ustilaginomycetes</taxon>
        <taxon>Violaceomycetales</taxon>
        <taxon>Violaceomycetaceae</taxon>
        <taxon>Violaceomyces</taxon>
    </lineage>
</organism>
<dbReference type="EMBL" id="KZ819706">
    <property type="protein sequence ID" value="PWN53866.1"/>
    <property type="molecule type" value="Genomic_DNA"/>
</dbReference>
<gene>
    <name evidence="1" type="ORF">IE53DRAFT_90242</name>
</gene>
<evidence type="ECO:0000313" key="2">
    <source>
        <dbReference type="Proteomes" id="UP000245626"/>
    </source>
</evidence>
<protein>
    <submittedName>
        <fullName evidence="1">Uncharacterized protein</fullName>
    </submittedName>
</protein>
<keyword evidence="2" id="KW-1185">Reference proteome</keyword>